<keyword evidence="2" id="KW-1185">Reference proteome</keyword>
<reference evidence="1 2" key="1">
    <citation type="submission" date="2022-03" db="EMBL/GenBank/DDBJ databases">
        <title>Chryseobacterium sp. isolated from the Andong Sikhe.</title>
        <authorList>
            <person name="Won M."/>
            <person name="Kim S.-J."/>
            <person name="Kwon S.-W."/>
        </authorList>
    </citation>
    <scope>NUCLEOTIDE SEQUENCE [LARGE SCALE GENOMIC DNA]</scope>
    <source>
        <strain evidence="1 2">ADR-1</strain>
    </source>
</reference>
<gene>
    <name evidence="1" type="ORF">MTP08_05070</name>
</gene>
<dbReference type="EMBL" id="CP094529">
    <property type="protein sequence ID" value="UOE39142.1"/>
    <property type="molecule type" value="Genomic_DNA"/>
</dbReference>
<evidence type="ECO:0000313" key="1">
    <source>
        <dbReference type="EMBL" id="UOE39142.1"/>
    </source>
</evidence>
<proteinExistence type="predicted"/>
<sequence>MHKTFRLFFLFFSISSFSQKPNLNDWKKTDLPLDNNIFDAGDSKEHWTFEKIGTEWNIIQMKFNKNSENKLELPWEKIYKKNIAINSYNRKVKKIGNEYIVGVNNGEFGGSLFVISKNGEEITELNCCMRVQEIFQFNNKIFVTEMSYNFGSSRGAIFEIKKEKDWIYKEISKIEGIPIFTVEHNRNKLIITDKHILKLDSKNEITTILTSHFYWGMLYPSNALIDGNDIYLSMRKGILRIISFENNPRYEWYIPKK</sequence>
<dbReference type="Proteomes" id="UP000831068">
    <property type="component" value="Chromosome"/>
</dbReference>
<organism evidence="1 2">
    <name type="scientific">Chryseobacterium oryzae</name>
    <dbReference type="NCBI Taxonomy" id="2929799"/>
    <lineage>
        <taxon>Bacteria</taxon>
        <taxon>Pseudomonadati</taxon>
        <taxon>Bacteroidota</taxon>
        <taxon>Flavobacteriia</taxon>
        <taxon>Flavobacteriales</taxon>
        <taxon>Weeksellaceae</taxon>
        <taxon>Chryseobacterium group</taxon>
        <taxon>Chryseobacterium</taxon>
    </lineage>
</organism>
<protein>
    <submittedName>
        <fullName evidence="1">Uncharacterized protein</fullName>
    </submittedName>
</protein>
<name>A0ABY4BIY5_9FLAO</name>
<evidence type="ECO:0000313" key="2">
    <source>
        <dbReference type="Proteomes" id="UP000831068"/>
    </source>
</evidence>
<dbReference type="RefSeq" id="WP_243577311.1">
    <property type="nucleotide sequence ID" value="NZ_CP094529.1"/>
</dbReference>
<accession>A0ABY4BIY5</accession>